<evidence type="ECO:0000256" key="5">
    <source>
        <dbReference type="PIRSR" id="PIRSR602678-1"/>
    </source>
</evidence>
<feature type="binding site" evidence="5">
    <location>
        <position position="333"/>
    </location>
    <ligand>
        <name>a divalent metal cation</name>
        <dbReference type="ChEBI" id="CHEBI:60240"/>
        <label>1</label>
    </ligand>
</feature>
<dbReference type="Proteomes" id="UP000075806">
    <property type="component" value="Unassembled WGS sequence"/>
</dbReference>
<dbReference type="RefSeq" id="WP_061948386.1">
    <property type="nucleotide sequence ID" value="NZ_LTAO01000012.1"/>
</dbReference>
<comment type="caution">
    <text evidence="6">The sequence shown here is derived from an EMBL/GenBank/DDBJ whole genome shotgun (WGS) entry which is preliminary data.</text>
</comment>
<proteinExistence type="inferred from homology"/>
<evidence type="ECO:0000313" key="7">
    <source>
        <dbReference type="Proteomes" id="UP000075806"/>
    </source>
</evidence>
<dbReference type="AlphaFoldDB" id="A0A162E8Q8"/>
<protein>
    <recommendedName>
        <fullName evidence="2 4">GTP cyclohydrolase 1 type 2 homolog</fullName>
    </recommendedName>
</protein>
<feature type="binding site" evidence="5">
    <location>
        <position position="68"/>
    </location>
    <ligand>
        <name>a divalent metal cation</name>
        <dbReference type="ChEBI" id="CHEBI:60240"/>
        <label>1</label>
    </ligand>
</feature>
<evidence type="ECO:0000313" key="6">
    <source>
        <dbReference type="EMBL" id="KYG32052.1"/>
    </source>
</evidence>
<dbReference type="Gene3D" id="3.40.1390.30">
    <property type="entry name" value="NIF3 (NGG1p interacting factor 3)-like"/>
    <property type="match status" value="1"/>
</dbReference>
<organism evidence="6 7">
    <name type="scientific">Alkalihalobacillus trypoxylicola</name>
    <dbReference type="NCBI Taxonomy" id="519424"/>
    <lineage>
        <taxon>Bacteria</taxon>
        <taxon>Bacillati</taxon>
        <taxon>Bacillota</taxon>
        <taxon>Bacilli</taxon>
        <taxon>Bacillales</taxon>
        <taxon>Bacillaceae</taxon>
        <taxon>Alkalihalobacillus</taxon>
    </lineage>
</organism>
<evidence type="ECO:0000256" key="2">
    <source>
        <dbReference type="ARBA" id="ARBA00022112"/>
    </source>
</evidence>
<dbReference type="STRING" id="519424.AZF04_04560"/>
<dbReference type="Gene3D" id="3.30.70.120">
    <property type="match status" value="1"/>
</dbReference>
<dbReference type="EMBL" id="LTAO01000012">
    <property type="protein sequence ID" value="KYG32052.1"/>
    <property type="molecule type" value="Genomic_DNA"/>
</dbReference>
<dbReference type="Pfam" id="PF01784">
    <property type="entry name" value="DUF34_NIF3"/>
    <property type="match status" value="1"/>
</dbReference>
<dbReference type="FunFam" id="3.30.70.120:FF:000006">
    <property type="entry name" value="GTP cyclohydrolase 1 type 2 homolog"/>
    <property type="match status" value="1"/>
</dbReference>
<sequence length="373" mass="41294">MSQYVHAQQLVQHFEGWAPKSLAVEGDKNGLMLGTLNKRIKKIMVTLDVLEEVIDEAIEEKVDFIFAHHPLLFRPVKQINLEKAQGRIIAKALKNDITIYAAHTNLDIANGGVNDMMAKALGLKNTQILAPTSTEKLVKVVVFVPKSHQVEVREALSKAGAGHIGAYSHCTFNSEGIGTFKPLEGTNPYIGEKNVLEEVEEVKIETIIPEAKKSRVIRAIVASHPYEEPAFDIYPLENEGNTYGLGRIGEISQEMSLKDFAYLVKEAFHVDGARVVGDLNKTIKKVAVLGGDGNKYLATALHKGADVIVTGDVYYHMAHDVMMEGLSIIDPGHHVEKIMKVGMSDFFQKMIADHHFQTEVIISKVNTDPFQFV</sequence>
<keyword evidence="7" id="KW-1185">Reference proteome</keyword>
<dbReference type="NCBIfam" id="TIGR00486">
    <property type="entry name" value="YbgI_SA1388"/>
    <property type="match status" value="1"/>
</dbReference>
<reference evidence="6" key="1">
    <citation type="submission" date="2016-02" db="EMBL/GenBank/DDBJ databases">
        <title>Genome sequence of Bacillus trypoxylicola KCTC 13244(T).</title>
        <authorList>
            <person name="Jeong H."/>
            <person name="Park S.-H."/>
            <person name="Choi S.-K."/>
        </authorList>
    </citation>
    <scope>NUCLEOTIDE SEQUENCE [LARGE SCALE GENOMIC DNA]</scope>
    <source>
        <strain evidence="6">KCTC 13244</strain>
    </source>
</reference>
<feature type="binding site" evidence="5">
    <location>
        <position position="69"/>
    </location>
    <ligand>
        <name>a divalent metal cation</name>
        <dbReference type="ChEBI" id="CHEBI:60240"/>
        <label>1</label>
    </ligand>
</feature>
<dbReference type="GO" id="GO:0005737">
    <property type="term" value="C:cytoplasm"/>
    <property type="evidence" value="ECO:0007669"/>
    <property type="project" value="TreeGrafter"/>
</dbReference>
<dbReference type="InterPro" id="IPR017221">
    <property type="entry name" value="DUF34/NIF3_bac"/>
</dbReference>
<feature type="binding site" evidence="5">
    <location>
        <position position="336"/>
    </location>
    <ligand>
        <name>a divalent metal cation</name>
        <dbReference type="ChEBI" id="CHEBI:60240"/>
        <label>1</label>
    </ligand>
</feature>
<dbReference type="GO" id="GO:0046872">
    <property type="term" value="F:metal ion binding"/>
    <property type="evidence" value="ECO:0007669"/>
    <property type="project" value="UniProtKB-UniRule"/>
</dbReference>
<dbReference type="FunFam" id="3.40.1390.30:FF:000001">
    <property type="entry name" value="GTP cyclohydrolase 1 type 2"/>
    <property type="match status" value="1"/>
</dbReference>
<dbReference type="PANTHER" id="PTHR13799">
    <property type="entry name" value="NGG1 INTERACTING FACTOR 3"/>
    <property type="match status" value="1"/>
</dbReference>
<dbReference type="OrthoDB" id="9792792at2"/>
<dbReference type="SUPFAM" id="SSF102705">
    <property type="entry name" value="NIF3 (NGG1p interacting factor 3)-like"/>
    <property type="match status" value="1"/>
</dbReference>
<comment type="similarity">
    <text evidence="1 4">Belongs to the GTP cyclohydrolase I type 2/NIF3 family.</text>
</comment>
<accession>A0A162E8Q8</accession>
<evidence type="ECO:0000256" key="3">
    <source>
        <dbReference type="ARBA" id="ARBA00022723"/>
    </source>
</evidence>
<dbReference type="InterPro" id="IPR015867">
    <property type="entry name" value="N-reg_PII/ATP_PRibTrfase_C"/>
</dbReference>
<evidence type="ECO:0000256" key="4">
    <source>
        <dbReference type="PIRNR" id="PIRNR037489"/>
    </source>
</evidence>
<evidence type="ECO:0000256" key="1">
    <source>
        <dbReference type="ARBA" id="ARBA00006964"/>
    </source>
</evidence>
<feature type="binding site" evidence="5">
    <location>
        <position position="107"/>
    </location>
    <ligand>
        <name>a divalent metal cation</name>
        <dbReference type="ChEBI" id="CHEBI:60240"/>
        <label>1</label>
    </ligand>
</feature>
<dbReference type="InterPro" id="IPR036069">
    <property type="entry name" value="DUF34/NIF3_sf"/>
</dbReference>
<name>A0A162E8Q8_9BACI</name>
<dbReference type="PIRSF" id="PIRSF037489">
    <property type="entry name" value="UCP037489_NIF3_YqfO"/>
    <property type="match status" value="1"/>
</dbReference>
<gene>
    <name evidence="6" type="ORF">AZF04_04560</name>
</gene>
<keyword evidence="3 4" id="KW-0479">Metal-binding</keyword>
<dbReference type="PANTHER" id="PTHR13799:SF14">
    <property type="entry name" value="GTP CYCLOHYDROLASE 1 TYPE 2 HOMOLOG"/>
    <property type="match status" value="1"/>
</dbReference>
<dbReference type="InterPro" id="IPR002678">
    <property type="entry name" value="DUF34/NIF3"/>
</dbReference>